<dbReference type="AlphaFoldDB" id="A0A848K887"/>
<accession>A0A848K887</accession>
<feature type="binding site" evidence="5">
    <location>
        <position position="156"/>
    </location>
    <ligand>
        <name>Mg(2+)</name>
        <dbReference type="ChEBI" id="CHEBI:18420"/>
    </ligand>
</feature>
<reference evidence="7 8" key="2">
    <citation type="submission" date="2020-06" db="EMBL/GenBank/DDBJ databases">
        <title>Antribacter stalactiti gen. nov., sp. nov., a new member of the family Nacardiaceae isolated from a cave.</title>
        <authorList>
            <person name="Kim I.S."/>
        </authorList>
    </citation>
    <scope>NUCLEOTIDE SEQUENCE [LARGE SCALE GENOMIC DNA]</scope>
    <source>
        <strain evidence="7 8">YC2-7</strain>
    </source>
</reference>
<feature type="binding site" evidence="4">
    <location>
        <position position="129"/>
    </location>
    <ligand>
        <name>substrate</name>
    </ligand>
</feature>
<evidence type="ECO:0000256" key="2">
    <source>
        <dbReference type="ARBA" id="ARBA00022723"/>
    </source>
</evidence>
<feature type="binding site" evidence="4">
    <location>
        <position position="66"/>
    </location>
    <ligand>
        <name>substrate</name>
    </ligand>
</feature>
<evidence type="ECO:0000256" key="5">
    <source>
        <dbReference type="PIRSR" id="PIRSR015582-2"/>
    </source>
</evidence>
<keyword evidence="7" id="KW-0456">Lyase</keyword>
<keyword evidence="8" id="KW-1185">Reference proteome</keyword>
<evidence type="ECO:0000256" key="1">
    <source>
        <dbReference type="ARBA" id="ARBA00001946"/>
    </source>
</evidence>
<comment type="caution">
    <text evidence="7">The sequence shown here is derived from an EMBL/GenBank/DDBJ whole genome shotgun (WGS) entry which is preliminary data.</text>
</comment>
<dbReference type="Proteomes" id="UP000535543">
    <property type="component" value="Unassembled WGS sequence"/>
</dbReference>
<evidence type="ECO:0000256" key="4">
    <source>
        <dbReference type="PIRSR" id="PIRSR015582-1"/>
    </source>
</evidence>
<organism evidence="7 8">
    <name type="scientific">Antrihabitans stalactiti</name>
    <dbReference type="NCBI Taxonomy" id="2584121"/>
    <lineage>
        <taxon>Bacteria</taxon>
        <taxon>Bacillati</taxon>
        <taxon>Actinomycetota</taxon>
        <taxon>Actinomycetes</taxon>
        <taxon>Mycobacteriales</taxon>
        <taxon>Nocardiaceae</taxon>
        <taxon>Antrihabitans</taxon>
    </lineage>
</organism>
<proteinExistence type="predicted"/>
<dbReference type="InterPro" id="IPR005000">
    <property type="entry name" value="Aldolase/citrate-lyase_domain"/>
</dbReference>
<keyword evidence="3 5" id="KW-0460">Magnesium</keyword>
<dbReference type="GO" id="GO:0016829">
    <property type="term" value="F:lyase activity"/>
    <property type="evidence" value="ECO:0007669"/>
    <property type="project" value="UniProtKB-KW"/>
</dbReference>
<dbReference type="InterPro" id="IPR011206">
    <property type="entry name" value="Citrate_lyase_beta/mcl1/mcl2"/>
</dbReference>
<evidence type="ECO:0000256" key="3">
    <source>
        <dbReference type="ARBA" id="ARBA00022842"/>
    </source>
</evidence>
<evidence type="ECO:0000259" key="6">
    <source>
        <dbReference type="Pfam" id="PF03328"/>
    </source>
</evidence>
<dbReference type="PANTHER" id="PTHR32308:SF10">
    <property type="entry name" value="CITRATE LYASE SUBUNIT BETA"/>
    <property type="match status" value="1"/>
</dbReference>
<comment type="cofactor">
    <cofactor evidence="1">
        <name>Mg(2+)</name>
        <dbReference type="ChEBI" id="CHEBI:18420"/>
    </cofactor>
</comment>
<name>A0A848K887_9NOCA</name>
<dbReference type="GO" id="GO:0006107">
    <property type="term" value="P:oxaloacetate metabolic process"/>
    <property type="evidence" value="ECO:0007669"/>
    <property type="project" value="TreeGrafter"/>
</dbReference>
<reference evidence="7 8" key="1">
    <citation type="submission" date="2019-05" db="EMBL/GenBank/DDBJ databases">
        <authorList>
            <person name="Lee S.D."/>
        </authorList>
    </citation>
    <scope>NUCLEOTIDE SEQUENCE [LARGE SCALE GENOMIC DNA]</scope>
    <source>
        <strain evidence="7 8">YC2-7</strain>
    </source>
</reference>
<dbReference type="PANTHER" id="PTHR32308">
    <property type="entry name" value="LYASE BETA SUBUNIT, PUTATIVE (AFU_ORTHOLOGUE AFUA_4G13030)-RELATED"/>
    <property type="match status" value="1"/>
</dbReference>
<dbReference type="Gene3D" id="3.20.20.60">
    <property type="entry name" value="Phosphoenolpyruvate-binding domains"/>
    <property type="match status" value="1"/>
</dbReference>
<dbReference type="InterPro" id="IPR015813">
    <property type="entry name" value="Pyrv/PenolPyrv_kinase-like_dom"/>
</dbReference>
<dbReference type="GO" id="GO:0000287">
    <property type="term" value="F:magnesium ion binding"/>
    <property type="evidence" value="ECO:0007669"/>
    <property type="project" value="TreeGrafter"/>
</dbReference>
<gene>
    <name evidence="7" type="ORF">FGL95_02170</name>
</gene>
<sequence>MATGHRRSWLSVPGSRTELIAKAAGAGADGIIVDLEDSVAPNEKDAARAGLIAAIATVPDAEISVRVNAPGSPWSHLDLIECARLGGPSTVMIPKVECAGDIEFVDRLLTGAEAAAGRREPTAIAAIIESATGLVSVREIARSSKRLNALVIGYADMAASIGRDAATAPEQWLFVQETVLSAARSAGLAAIDGPYLGVEVDADFTASVEHASRLGFDSKWVIHPRQAQFATAAFTPGIADVDYARAVLDTLRQSHGDGIGAVTLNGKMIDEAVAVWARRILARTGGD</sequence>
<dbReference type="InterPro" id="IPR040442">
    <property type="entry name" value="Pyrv_kinase-like_dom_sf"/>
</dbReference>
<keyword evidence="2 5" id="KW-0479">Metal-binding</keyword>
<dbReference type="EMBL" id="VCQU01000001">
    <property type="protein sequence ID" value="NMN93846.1"/>
    <property type="molecule type" value="Genomic_DNA"/>
</dbReference>
<dbReference type="RefSeq" id="WP_169584535.1">
    <property type="nucleotide sequence ID" value="NZ_VCQU01000001.1"/>
</dbReference>
<dbReference type="Pfam" id="PF03328">
    <property type="entry name" value="HpcH_HpaI"/>
    <property type="match status" value="1"/>
</dbReference>
<feature type="binding site" evidence="5">
    <location>
        <position position="129"/>
    </location>
    <ligand>
        <name>Mg(2+)</name>
        <dbReference type="ChEBI" id="CHEBI:18420"/>
    </ligand>
</feature>
<evidence type="ECO:0000313" key="8">
    <source>
        <dbReference type="Proteomes" id="UP000535543"/>
    </source>
</evidence>
<dbReference type="SUPFAM" id="SSF51621">
    <property type="entry name" value="Phosphoenolpyruvate/pyruvate domain"/>
    <property type="match status" value="1"/>
</dbReference>
<dbReference type="PIRSF" id="PIRSF015582">
    <property type="entry name" value="Cit_lyase_B"/>
    <property type="match status" value="1"/>
</dbReference>
<protein>
    <submittedName>
        <fullName evidence="7">CoA ester lyase</fullName>
    </submittedName>
</protein>
<feature type="domain" description="HpcH/HpaI aldolase/citrate lyase" evidence="6">
    <location>
        <begin position="7"/>
        <end position="224"/>
    </location>
</feature>
<evidence type="ECO:0000313" key="7">
    <source>
        <dbReference type="EMBL" id="NMN93846.1"/>
    </source>
</evidence>